<gene>
    <name evidence="2" type="primary">AUGUSTUS-3.0.2_32924</name>
    <name evidence="2" type="ORF">TcasGA2_TC032924</name>
</gene>
<dbReference type="Proteomes" id="UP000007266">
    <property type="component" value="Linkage group 4"/>
</dbReference>
<dbReference type="AlphaFoldDB" id="A0A139WJM5"/>
<accession>A0A139WJM5</accession>
<evidence type="ECO:0000313" key="2">
    <source>
        <dbReference type="EMBL" id="KYB28180.1"/>
    </source>
</evidence>
<protein>
    <submittedName>
        <fullName evidence="2">Uncharacterized protein</fullName>
    </submittedName>
</protein>
<evidence type="ECO:0000256" key="1">
    <source>
        <dbReference type="SAM" id="SignalP"/>
    </source>
</evidence>
<keyword evidence="3" id="KW-1185">Reference proteome</keyword>
<feature type="signal peptide" evidence="1">
    <location>
        <begin position="1"/>
        <end position="17"/>
    </location>
</feature>
<name>A0A139WJM5_TRICA</name>
<organism evidence="2 3">
    <name type="scientific">Tribolium castaneum</name>
    <name type="common">Red flour beetle</name>
    <dbReference type="NCBI Taxonomy" id="7070"/>
    <lineage>
        <taxon>Eukaryota</taxon>
        <taxon>Metazoa</taxon>
        <taxon>Ecdysozoa</taxon>
        <taxon>Arthropoda</taxon>
        <taxon>Hexapoda</taxon>
        <taxon>Insecta</taxon>
        <taxon>Pterygota</taxon>
        <taxon>Neoptera</taxon>
        <taxon>Endopterygota</taxon>
        <taxon>Coleoptera</taxon>
        <taxon>Polyphaga</taxon>
        <taxon>Cucujiformia</taxon>
        <taxon>Tenebrionidae</taxon>
        <taxon>Tenebrionidae incertae sedis</taxon>
        <taxon>Tribolium</taxon>
    </lineage>
</organism>
<dbReference type="InParanoid" id="A0A139WJM5"/>
<evidence type="ECO:0000313" key="3">
    <source>
        <dbReference type="Proteomes" id="UP000007266"/>
    </source>
</evidence>
<keyword evidence="1" id="KW-0732">Signal</keyword>
<reference evidence="2 3" key="1">
    <citation type="journal article" date="2008" name="Nature">
        <title>The genome of the model beetle and pest Tribolium castaneum.</title>
        <authorList>
            <consortium name="Tribolium Genome Sequencing Consortium"/>
            <person name="Richards S."/>
            <person name="Gibbs R.A."/>
            <person name="Weinstock G.M."/>
            <person name="Brown S.J."/>
            <person name="Denell R."/>
            <person name="Beeman R.W."/>
            <person name="Gibbs R."/>
            <person name="Beeman R.W."/>
            <person name="Brown S.J."/>
            <person name="Bucher G."/>
            <person name="Friedrich M."/>
            <person name="Grimmelikhuijzen C.J."/>
            <person name="Klingler M."/>
            <person name="Lorenzen M."/>
            <person name="Richards S."/>
            <person name="Roth S."/>
            <person name="Schroder R."/>
            <person name="Tautz D."/>
            <person name="Zdobnov E.M."/>
            <person name="Muzny D."/>
            <person name="Gibbs R.A."/>
            <person name="Weinstock G.M."/>
            <person name="Attaway T."/>
            <person name="Bell S."/>
            <person name="Buhay C.J."/>
            <person name="Chandrabose M.N."/>
            <person name="Chavez D."/>
            <person name="Clerk-Blankenburg K.P."/>
            <person name="Cree A."/>
            <person name="Dao M."/>
            <person name="Davis C."/>
            <person name="Chacko J."/>
            <person name="Dinh H."/>
            <person name="Dugan-Rocha S."/>
            <person name="Fowler G."/>
            <person name="Garner T.T."/>
            <person name="Garnes J."/>
            <person name="Gnirke A."/>
            <person name="Hawes A."/>
            <person name="Hernandez J."/>
            <person name="Hines S."/>
            <person name="Holder M."/>
            <person name="Hume J."/>
            <person name="Jhangiani S.N."/>
            <person name="Joshi V."/>
            <person name="Khan Z.M."/>
            <person name="Jackson L."/>
            <person name="Kovar C."/>
            <person name="Kowis A."/>
            <person name="Lee S."/>
            <person name="Lewis L.R."/>
            <person name="Margolis J."/>
            <person name="Morgan M."/>
            <person name="Nazareth L.V."/>
            <person name="Nguyen N."/>
            <person name="Okwuonu G."/>
            <person name="Parker D."/>
            <person name="Richards S."/>
            <person name="Ruiz S.J."/>
            <person name="Santibanez J."/>
            <person name="Savard J."/>
            <person name="Scherer S.E."/>
            <person name="Schneider B."/>
            <person name="Sodergren E."/>
            <person name="Tautz D."/>
            <person name="Vattahil S."/>
            <person name="Villasana D."/>
            <person name="White C.S."/>
            <person name="Wright R."/>
            <person name="Park Y."/>
            <person name="Beeman R.W."/>
            <person name="Lord J."/>
            <person name="Oppert B."/>
            <person name="Lorenzen M."/>
            <person name="Brown S."/>
            <person name="Wang L."/>
            <person name="Savard J."/>
            <person name="Tautz D."/>
            <person name="Richards S."/>
            <person name="Weinstock G."/>
            <person name="Gibbs R.A."/>
            <person name="Liu Y."/>
            <person name="Worley K."/>
            <person name="Weinstock G."/>
            <person name="Elsik C.G."/>
            <person name="Reese J.T."/>
            <person name="Elhaik E."/>
            <person name="Landan G."/>
            <person name="Graur D."/>
            <person name="Arensburger P."/>
            <person name="Atkinson P."/>
            <person name="Beeman R.W."/>
            <person name="Beidler J."/>
            <person name="Brown S.J."/>
            <person name="Demuth J.P."/>
            <person name="Drury D.W."/>
            <person name="Du Y.Z."/>
            <person name="Fujiwara H."/>
            <person name="Lorenzen M."/>
            <person name="Maselli V."/>
            <person name="Osanai M."/>
            <person name="Park Y."/>
            <person name="Robertson H.M."/>
            <person name="Tu Z."/>
            <person name="Wang J.J."/>
            <person name="Wang S."/>
            <person name="Richards S."/>
            <person name="Song H."/>
            <person name="Zhang L."/>
            <person name="Sodergren E."/>
            <person name="Werner D."/>
            <person name="Stanke M."/>
            <person name="Morgenstern B."/>
            <person name="Solovyev V."/>
            <person name="Kosarev P."/>
            <person name="Brown G."/>
            <person name="Chen H.C."/>
            <person name="Ermolaeva O."/>
            <person name="Hlavina W."/>
            <person name="Kapustin Y."/>
            <person name="Kiryutin B."/>
            <person name="Kitts P."/>
            <person name="Maglott D."/>
            <person name="Pruitt K."/>
            <person name="Sapojnikov V."/>
            <person name="Souvorov A."/>
            <person name="Mackey A.J."/>
            <person name="Waterhouse R.M."/>
            <person name="Wyder S."/>
            <person name="Zdobnov E.M."/>
            <person name="Zdobnov E.M."/>
            <person name="Wyder S."/>
            <person name="Kriventseva E.V."/>
            <person name="Kadowaki T."/>
            <person name="Bork P."/>
            <person name="Aranda M."/>
            <person name="Bao R."/>
            <person name="Beermann A."/>
            <person name="Berns N."/>
            <person name="Bolognesi R."/>
            <person name="Bonneton F."/>
            <person name="Bopp D."/>
            <person name="Brown S.J."/>
            <person name="Bucher G."/>
            <person name="Butts T."/>
            <person name="Chaumot A."/>
            <person name="Denell R.E."/>
            <person name="Ferrier D.E."/>
            <person name="Friedrich M."/>
            <person name="Gordon C.M."/>
            <person name="Jindra M."/>
            <person name="Klingler M."/>
            <person name="Lan Q."/>
            <person name="Lattorff H.M."/>
            <person name="Laudet V."/>
            <person name="von Levetsow C."/>
            <person name="Liu Z."/>
            <person name="Lutz R."/>
            <person name="Lynch J.A."/>
            <person name="da Fonseca R.N."/>
            <person name="Posnien N."/>
            <person name="Reuter R."/>
            <person name="Roth S."/>
            <person name="Savard J."/>
            <person name="Schinko J.B."/>
            <person name="Schmitt C."/>
            <person name="Schoppmeier M."/>
            <person name="Schroder R."/>
            <person name="Shippy T.D."/>
            <person name="Simonnet F."/>
            <person name="Marques-Souza H."/>
            <person name="Tautz D."/>
            <person name="Tomoyasu Y."/>
            <person name="Trauner J."/>
            <person name="Van der Zee M."/>
            <person name="Vervoort M."/>
            <person name="Wittkopp N."/>
            <person name="Wimmer E.A."/>
            <person name="Yang X."/>
            <person name="Jones A.K."/>
            <person name="Sattelle D.B."/>
            <person name="Ebert P.R."/>
            <person name="Nelson D."/>
            <person name="Scott J.G."/>
            <person name="Beeman R.W."/>
            <person name="Muthukrishnan S."/>
            <person name="Kramer K.J."/>
            <person name="Arakane Y."/>
            <person name="Beeman R.W."/>
            <person name="Zhu Q."/>
            <person name="Hogenkamp D."/>
            <person name="Dixit R."/>
            <person name="Oppert B."/>
            <person name="Jiang H."/>
            <person name="Zou Z."/>
            <person name="Marshall J."/>
            <person name="Elpidina E."/>
            <person name="Vinokurov K."/>
            <person name="Oppert C."/>
            <person name="Zou Z."/>
            <person name="Evans J."/>
            <person name="Lu Z."/>
            <person name="Zhao P."/>
            <person name="Sumathipala N."/>
            <person name="Altincicek B."/>
            <person name="Vilcinskas A."/>
            <person name="Williams M."/>
            <person name="Hultmark D."/>
            <person name="Hetru C."/>
            <person name="Jiang H."/>
            <person name="Grimmelikhuijzen C.J."/>
            <person name="Hauser F."/>
            <person name="Cazzamali G."/>
            <person name="Williamson M."/>
            <person name="Park Y."/>
            <person name="Li B."/>
            <person name="Tanaka Y."/>
            <person name="Predel R."/>
            <person name="Neupert S."/>
            <person name="Schachtner J."/>
            <person name="Verleyen P."/>
            <person name="Raible F."/>
            <person name="Bork P."/>
            <person name="Friedrich M."/>
            <person name="Walden K.K."/>
            <person name="Robertson H.M."/>
            <person name="Angeli S."/>
            <person name="Foret S."/>
            <person name="Bucher G."/>
            <person name="Schuetz S."/>
            <person name="Maleszka R."/>
            <person name="Wimmer E.A."/>
            <person name="Beeman R.W."/>
            <person name="Lorenzen M."/>
            <person name="Tomoyasu Y."/>
            <person name="Miller S.C."/>
            <person name="Grossmann D."/>
            <person name="Bucher G."/>
        </authorList>
    </citation>
    <scope>NUCLEOTIDE SEQUENCE [LARGE SCALE GENOMIC DNA]</scope>
    <source>
        <strain evidence="2 3">Georgia GA2</strain>
    </source>
</reference>
<feature type="chain" id="PRO_5007300042" evidence="1">
    <location>
        <begin position="18"/>
        <end position="45"/>
    </location>
</feature>
<proteinExistence type="predicted"/>
<dbReference type="EMBL" id="KQ971338">
    <property type="protein sequence ID" value="KYB28180.1"/>
    <property type="molecule type" value="Genomic_DNA"/>
</dbReference>
<sequence length="45" mass="5208">MKFFGVVLLVFLLVVESFQQGFWSPRTFIGRRKADYCDEVCGKCS</sequence>
<reference evidence="2 3" key="2">
    <citation type="journal article" date="2010" name="Nucleic Acids Res.">
        <title>BeetleBase in 2010: revisions to provide comprehensive genomic information for Tribolium castaneum.</title>
        <authorList>
            <person name="Kim H.S."/>
            <person name="Murphy T."/>
            <person name="Xia J."/>
            <person name="Caragea D."/>
            <person name="Park Y."/>
            <person name="Beeman R.W."/>
            <person name="Lorenzen M.D."/>
            <person name="Butcher S."/>
            <person name="Manak J.R."/>
            <person name="Brown S.J."/>
        </authorList>
    </citation>
    <scope>GENOME REANNOTATION</scope>
    <source>
        <strain evidence="2 3">Georgia GA2</strain>
    </source>
</reference>